<dbReference type="PANTHER" id="PTHR38766:SF1">
    <property type="entry name" value="FLAGELLAR PROTEIN FLIO"/>
    <property type="match status" value="1"/>
</dbReference>
<evidence type="ECO:0000256" key="8">
    <source>
        <dbReference type="ARBA" id="ARBA00037937"/>
    </source>
</evidence>
<feature type="region of interest" description="Disordered" evidence="9">
    <location>
        <begin position="411"/>
        <end position="603"/>
    </location>
</feature>
<evidence type="ECO:0000313" key="11">
    <source>
        <dbReference type="EMBL" id="MDQ0326803.1"/>
    </source>
</evidence>
<feature type="compositionally biased region" description="Polar residues" evidence="9">
    <location>
        <begin position="133"/>
        <end position="155"/>
    </location>
</feature>
<evidence type="ECO:0000256" key="7">
    <source>
        <dbReference type="ARBA" id="ARBA00023143"/>
    </source>
</evidence>
<feature type="compositionally biased region" description="Basic and acidic residues" evidence="9">
    <location>
        <begin position="525"/>
        <end position="535"/>
    </location>
</feature>
<dbReference type="InterPro" id="IPR052205">
    <property type="entry name" value="FliO/MopB"/>
</dbReference>
<name>A0ABU0C8E7_9BRAD</name>
<dbReference type="InterPro" id="IPR022781">
    <property type="entry name" value="Flagellar_biosynth_FliO"/>
</dbReference>
<reference evidence="11 12" key="1">
    <citation type="submission" date="2023-07" db="EMBL/GenBank/DDBJ databases">
        <title>Genomic Encyclopedia of Type Strains, Phase IV (KMG-IV): sequencing the most valuable type-strain genomes for metagenomic binning, comparative biology and taxonomic classification.</title>
        <authorList>
            <person name="Goeker M."/>
        </authorList>
    </citation>
    <scope>NUCLEOTIDE SEQUENCE [LARGE SCALE GENOMIC DNA]</scope>
    <source>
        <strain evidence="11 12">DSM 11549</strain>
    </source>
</reference>
<evidence type="ECO:0000256" key="2">
    <source>
        <dbReference type="ARBA" id="ARBA00004236"/>
    </source>
</evidence>
<feature type="compositionally biased region" description="Pro residues" evidence="9">
    <location>
        <begin position="103"/>
        <end position="113"/>
    </location>
</feature>
<dbReference type="PANTHER" id="PTHR38766">
    <property type="entry name" value="FLAGELLAR PROTEIN FLIO"/>
    <property type="match status" value="1"/>
</dbReference>
<gene>
    <name evidence="11" type="ORF">J2R99_002672</name>
</gene>
<feature type="compositionally biased region" description="Basic and acidic residues" evidence="9">
    <location>
        <begin position="413"/>
        <end position="422"/>
    </location>
</feature>
<feature type="compositionally biased region" description="Basic and acidic residues" evidence="9">
    <location>
        <begin position="239"/>
        <end position="259"/>
    </location>
</feature>
<feature type="compositionally biased region" description="Basic and acidic residues" evidence="9">
    <location>
        <begin position="496"/>
        <end position="507"/>
    </location>
</feature>
<keyword evidence="7" id="KW-0975">Bacterial flagellum</keyword>
<evidence type="ECO:0000256" key="5">
    <source>
        <dbReference type="ARBA" id="ARBA00022989"/>
    </source>
</evidence>
<dbReference type="EMBL" id="JAUSUK010000002">
    <property type="protein sequence ID" value="MDQ0326803.1"/>
    <property type="molecule type" value="Genomic_DNA"/>
</dbReference>
<evidence type="ECO:0000256" key="1">
    <source>
        <dbReference type="ARBA" id="ARBA00004117"/>
    </source>
</evidence>
<accession>A0ABU0C8E7</accession>
<evidence type="ECO:0000256" key="6">
    <source>
        <dbReference type="ARBA" id="ARBA00023136"/>
    </source>
</evidence>
<feature type="region of interest" description="Disordered" evidence="9">
    <location>
        <begin position="374"/>
        <end position="398"/>
    </location>
</feature>
<feature type="compositionally biased region" description="Polar residues" evidence="9">
    <location>
        <begin position="442"/>
        <end position="451"/>
    </location>
</feature>
<keyword evidence="3" id="KW-1003">Cell membrane</keyword>
<keyword evidence="6 10" id="KW-0472">Membrane</keyword>
<comment type="caution">
    <text evidence="11">The sequence shown here is derived from an EMBL/GenBank/DDBJ whole genome shotgun (WGS) entry which is preliminary data.</text>
</comment>
<keyword evidence="4 10" id="KW-0812">Transmembrane</keyword>
<evidence type="ECO:0000256" key="4">
    <source>
        <dbReference type="ARBA" id="ARBA00022692"/>
    </source>
</evidence>
<dbReference type="Proteomes" id="UP001230253">
    <property type="component" value="Unassembled WGS sequence"/>
</dbReference>
<evidence type="ECO:0000256" key="3">
    <source>
        <dbReference type="ARBA" id="ARBA00022475"/>
    </source>
</evidence>
<evidence type="ECO:0008006" key="13">
    <source>
        <dbReference type="Google" id="ProtNLM"/>
    </source>
</evidence>
<evidence type="ECO:0000256" key="10">
    <source>
        <dbReference type="SAM" id="Phobius"/>
    </source>
</evidence>
<organism evidence="11 12">
    <name type="scientific">Rhodopseudomonas julia</name>
    <dbReference type="NCBI Taxonomy" id="200617"/>
    <lineage>
        <taxon>Bacteria</taxon>
        <taxon>Pseudomonadati</taxon>
        <taxon>Pseudomonadota</taxon>
        <taxon>Alphaproteobacteria</taxon>
        <taxon>Hyphomicrobiales</taxon>
        <taxon>Nitrobacteraceae</taxon>
        <taxon>Rhodopseudomonas</taxon>
    </lineage>
</organism>
<evidence type="ECO:0000256" key="9">
    <source>
        <dbReference type="SAM" id="MobiDB-lite"/>
    </source>
</evidence>
<keyword evidence="5 10" id="KW-1133">Transmembrane helix</keyword>
<comment type="similarity">
    <text evidence="8">Belongs to the FliO/MopB family.</text>
</comment>
<protein>
    <recommendedName>
        <fullName evidence="13">Flagellar biosynthesis protein FliO</fullName>
    </recommendedName>
</protein>
<feature type="transmembrane region" description="Helical" evidence="10">
    <location>
        <begin position="12"/>
        <end position="33"/>
    </location>
</feature>
<keyword evidence="12" id="KW-1185">Reference proteome</keyword>
<feature type="compositionally biased region" description="Basic and acidic residues" evidence="9">
    <location>
        <begin position="199"/>
        <end position="209"/>
    </location>
</feature>
<evidence type="ECO:0000313" key="12">
    <source>
        <dbReference type="Proteomes" id="UP001230253"/>
    </source>
</evidence>
<proteinExistence type="inferred from homology"/>
<dbReference type="RefSeq" id="WP_307154932.1">
    <property type="nucleotide sequence ID" value="NZ_JAUSUK010000002.1"/>
</dbReference>
<sequence length="638" mass="68042">MRGLTDLSTGAFAGPILLAIAVLLVILGLVVWITRRGIVPGRGAAAQRVSRLQVMETHAIDQKRRLLLIRRDQVEHLVMIGGPADIVVESQIVRGRPTAQPAPRRPANPPATPQMPGFPTTHRPPEPAGGEYPQSTSSSQPMGQLAGQPTGQPVAQNIRPPAEQHAPSPAIGRATGDGPAHGVGYTGPLAPPPSASRPEAAEADKEPPRAKRAVPEAYRFGMDEDDVPASSPAETSKTVPDEKREPLHEASDARDREIRNAPAQDPAANASKEQTKATQETPFGDMPPALRARMLSGLFSPAPKPGQPVPEETPDVQAPSNTLPFAKRLVPQQDKDTADGSHAVPEPEAVPTRPESAAIEKATVSFFQNIRRVSKENTEEIAPPKAPSSQPDTRSLEEEIGEAFGELAAQRGEAADARRGGADRSALSVPPALNEDKGEARTTASHVTWPTVSIAREKHADAPVGVSDVQIERDERPQPTTIAEIASQLESALSERLTERHPARDRGTGGAQPEGPDVSPAKPETVSKAESHGDEIAATARAPEIHPEDAHGANERLEPDAPAIASTPLTAPSEMRDGDDIVSDEAQRERRSTANLESDESASVVAFEPKRKWASEQEQLEDEMARLLGELTGDLKNR</sequence>
<feature type="compositionally biased region" description="Basic and acidic residues" evidence="9">
    <location>
        <begin position="574"/>
        <end position="592"/>
    </location>
</feature>
<feature type="region of interest" description="Disordered" evidence="9">
    <location>
        <begin position="96"/>
        <end position="362"/>
    </location>
</feature>
<comment type="subcellular location">
    <subcellularLocation>
        <location evidence="1">Bacterial flagellum basal body</location>
    </subcellularLocation>
    <subcellularLocation>
        <location evidence="2">Cell membrane</location>
    </subcellularLocation>
</comment>
<feature type="compositionally biased region" description="Basic and acidic residues" evidence="9">
    <location>
        <begin position="543"/>
        <end position="559"/>
    </location>
</feature>
<dbReference type="Pfam" id="PF04347">
    <property type="entry name" value="FliO"/>
    <property type="match status" value="1"/>
</dbReference>